<dbReference type="Gene3D" id="3.40.50.2300">
    <property type="match status" value="2"/>
</dbReference>
<dbReference type="InterPro" id="IPR028082">
    <property type="entry name" value="Peripla_BP_I"/>
</dbReference>
<evidence type="ECO:0000256" key="4">
    <source>
        <dbReference type="SAM" id="SignalP"/>
    </source>
</evidence>
<sequence length="357" mass="40372">MKYVYFLFLLLCQSQVFAIEVTFINPSVPGTPFWDRVTAIAKAAAEDLDINLTVVYGKDNRVFNLQAIQTVTSKNILPDYLMFMPYDGNSELSFSTLENAKIPFITLERTLLPEEQKLLELPQEKYRYWLGEIFHDNTAAGELLADTLIAGAVKDNQNILKVAGLAGSFSGESTQRTLGLEKSIDKHENIELLQVAPAIWSRERSRYIIHQMAGRFGKIDIAWAASDGMALGVLDSVKSGYEEVNPKMKIGGFDWTVEAIEKVKSKELVATVGGHIFQAAWGLIKIYDHHHDKNVFIKGLDQKTYDLQVIDQDNIDTFYLLAEKVAWQKVDFNVFTLTTTNNDHYNFDIALVMQMLN</sequence>
<feature type="signal peptide" evidence="4">
    <location>
        <begin position="1"/>
        <end position="18"/>
    </location>
</feature>
<protein>
    <submittedName>
        <fullName evidence="6">ABC transporter substrate-binding protein</fullName>
    </submittedName>
</protein>
<reference evidence="6 7" key="1">
    <citation type="submission" date="2023-09" db="EMBL/GenBank/DDBJ databases">
        <authorList>
            <person name="Rey-Velasco X."/>
        </authorList>
    </citation>
    <scope>NUCLEOTIDE SEQUENCE [LARGE SCALE GENOMIC DNA]</scope>
    <source>
        <strain evidence="6 7">W431</strain>
    </source>
</reference>
<dbReference type="RefSeq" id="WP_311575555.1">
    <property type="nucleotide sequence ID" value="NZ_JAVRIF010000001.1"/>
</dbReference>
<evidence type="ECO:0000256" key="1">
    <source>
        <dbReference type="ARBA" id="ARBA00004196"/>
    </source>
</evidence>
<dbReference type="PANTHER" id="PTHR46847:SF1">
    <property type="entry name" value="D-ALLOSE-BINDING PERIPLASMIC PROTEIN-RELATED"/>
    <property type="match status" value="1"/>
</dbReference>
<evidence type="ECO:0000256" key="2">
    <source>
        <dbReference type="ARBA" id="ARBA00007639"/>
    </source>
</evidence>
<comment type="subcellular location">
    <subcellularLocation>
        <location evidence="1">Cell envelope</location>
    </subcellularLocation>
</comment>
<evidence type="ECO:0000259" key="5">
    <source>
        <dbReference type="Pfam" id="PF13407"/>
    </source>
</evidence>
<name>A0ABU2ZVT1_9GAMM</name>
<dbReference type="CDD" id="cd06324">
    <property type="entry name" value="PBP1_ABC_sugar_binding-like"/>
    <property type="match status" value="1"/>
</dbReference>
<dbReference type="SUPFAM" id="SSF53822">
    <property type="entry name" value="Periplasmic binding protein-like I"/>
    <property type="match status" value="1"/>
</dbReference>
<accession>A0ABU2ZVT1</accession>
<evidence type="ECO:0000313" key="7">
    <source>
        <dbReference type="Proteomes" id="UP001266357"/>
    </source>
</evidence>
<comment type="caution">
    <text evidence="6">The sequence shown here is derived from an EMBL/GenBank/DDBJ whole genome shotgun (WGS) entry which is preliminary data.</text>
</comment>
<keyword evidence="7" id="KW-1185">Reference proteome</keyword>
<organism evidence="6 7">
    <name type="scientific">Thalassotalea castellviae</name>
    <dbReference type="NCBI Taxonomy" id="3075612"/>
    <lineage>
        <taxon>Bacteria</taxon>
        <taxon>Pseudomonadati</taxon>
        <taxon>Pseudomonadota</taxon>
        <taxon>Gammaproteobacteria</taxon>
        <taxon>Alteromonadales</taxon>
        <taxon>Colwelliaceae</taxon>
        <taxon>Thalassotalea</taxon>
    </lineage>
</organism>
<comment type="similarity">
    <text evidence="2">Belongs to the bacterial solute-binding protein 2 family.</text>
</comment>
<keyword evidence="3 4" id="KW-0732">Signal</keyword>
<dbReference type="Pfam" id="PF13407">
    <property type="entry name" value="Peripla_BP_4"/>
    <property type="match status" value="1"/>
</dbReference>
<dbReference type="PANTHER" id="PTHR46847">
    <property type="entry name" value="D-ALLOSE-BINDING PERIPLASMIC PROTEIN-RELATED"/>
    <property type="match status" value="1"/>
</dbReference>
<feature type="chain" id="PRO_5045882473" evidence="4">
    <location>
        <begin position="19"/>
        <end position="357"/>
    </location>
</feature>
<dbReference type="EMBL" id="JAVRIF010000001">
    <property type="protein sequence ID" value="MDT0602050.1"/>
    <property type="molecule type" value="Genomic_DNA"/>
</dbReference>
<evidence type="ECO:0000256" key="3">
    <source>
        <dbReference type="ARBA" id="ARBA00022729"/>
    </source>
</evidence>
<feature type="domain" description="Periplasmic binding protein" evidence="5">
    <location>
        <begin position="23"/>
        <end position="286"/>
    </location>
</feature>
<dbReference type="Proteomes" id="UP001266357">
    <property type="component" value="Unassembled WGS sequence"/>
</dbReference>
<proteinExistence type="inferred from homology"/>
<dbReference type="InterPro" id="IPR025997">
    <property type="entry name" value="SBP_2_dom"/>
</dbReference>
<evidence type="ECO:0000313" key="6">
    <source>
        <dbReference type="EMBL" id="MDT0602050.1"/>
    </source>
</evidence>
<gene>
    <name evidence="6" type="ORF">RM573_00385</name>
</gene>